<keyword evidence="3" id="KW-1003">Cell membrane</keyword>
<dbReference type="PANTHER" id="PTHR33508:SF1">
    <property type="entry name" value="UPF0056 MEMBRANE PROTEIN YHCE"/>
    <property type="match status" value="1"/>
</dbReference>
<gene>
    <name evidence="8" type="ORF">DP115_34065</name>
</gene>
<evidence type="ECO:0000256" key="2">
    <source>
        <dbReference type="ARBA" id="ARBA00009784"/>
    </source>
</evidence>
<comment type="caution">
    <text evidence="8">The sequence shown here is derived from an EMBL/GenBank/DDBJ whole genome shotgun (WGS) entry which is preliminary data.</text>
</comment>
<evidence type="ECO:0000256" key="1">
    <source>
        <dbReference type="ARBA" id="ARBA00004651"/>
    </source>
</evidence>
<evidence type="ECO:0000256" key="6">
    <source>
        <dbReference type="ARBA" id="ARBA00023136"/>
    </source>
</evidence>
<evidence type="ECO:0000313" key="8">
    <source>
        <dbReference type="EMBL" id="NMF67480.1"/>
    </source>
</evidence>
<protein>
    <recommendedName>
        <fullName evidence="7">UPF0056 membrane protein</fullName>
    </recommendedName>
</protein>
<accession>A0ABX1MI39</accession>
<dbReference type="Proteomes" id="UP000762253">
    <property type="component" value="Unassembled WGS sequence"/>
</dbReference>
<feature type="transmembrane region" description="Helical" evidence="7">
    <location>
        <begin position="50"/>
        <end position="70"/>
    </location>
</feature>
<comment type="similarity">
    <text evidence="2 7">Belongs to the UPF0056 (MarC) family.</text>
</comment>
<evidence type="ECO:0000256" key="4">
    <source>
        <dbReference type="ARBA" id="ARBA00022692"/>
    </source>
</evidence>
<organism evidence="8 9">
    <name type="scientific">Brasilonema octagenarum UFV-OR1</name>
    <dbReference type="NCBI Taxonomy" id="417115"/>
    <lineage>
        <taxon>Bacteria</taxon>
        <taxon>Bacillati</taxon>
        <taxon>Cyanobacteriota</taxon>
        <taxon>Cyanophyceae</taxon>
        <taxon>Nostocales</taxon>
        <taxon>Scytonemataceae</taxon>
        <taxon>Brasilonema</taxon>
        <taxon>Octagenarum group</taxon>
    </lineage>
</organism>
<feature type="transmembrane region" description="Helical" evidence="7">
    <location>
        <begin position="142"/>
        <end position="163"/>
    </location>
</feature>
<dbReference type="NCBIfam" id="TIGR00427">
    <property type="entry name" value="NAAT family transporter"/>
    <property type="match status" value="1"/>
</dbReference>
<proteinExistence type="inferred from homology"/>
<keyword evidence="4 7" id="KW-0812">Transmembrane</keyword>
<dbReference type="EMBL" id="QMEC01000329">
    <property type="protein sequence ID" value="NMF67480.1"/>
    <property type="molecule type" value="Genomic_DNA"/>
</dbReference>
<name>A0ABX1MI39_9CYAN</name>
<feature type="transmembrane region" description="Helical" evidence="7">
    <location>
        <begin position="184"/>
        <end position="205"/>
    </location>
</feature>
<reference evidence="8 9" key="1">
    <citation type="submission" date="2018-06" db="EMBL/GenBank/DDBJ databases">
        <title>Comparative genomics of Brasilonema spp. strains.</title>
        <authorList>
            <person name="Alvarenga D.O."/>
            <person name="Fiore M.F."/>
            <person name="Varani A.M."/>
        </authorList>
    </citation>
    <scope>NUCLEOTIDE SEQUENCE [LARGE SCALE GENOMIC DNA]</scope>
    <source>
        <strain evidence="8 9">UFV-OR1</strain>
    </source>
</reference>
<sequence>MWQNLISYTVGTLAALFPIANPVGAVAIFYSLTAADTRNYRLRQAQKTALNVILVLATFLLAGKLILNFFGISLGVLRIAGGLIVAHTAWEMVTARQRLTSQEHKEAIDKEDVSFTPMAVPMVSGPGAIGVVIGFSTKASQWVDYLGCLIGIALLGILLYLCLALGEPLIEKLGSTGMGALNRILGFLILAIAVQLIVEGTVDIFKANVLNLLR</sequence>
<evidence type="ECO:0000256" key="5">
    <source>
        <dbReference type="ARBA" id="ARBA00022989"/>
    </source>
</evidence>
<comment type="subcellular location">
    <subcellularLocation>
        <location evidence="1 7">Cell membrane</location>
        <topology evidence="1 7">Multi-pass membrane protein</topology>
    </subcellularLocation>
</comment>
<dbReference type="InterPro" id="IPR002771">
    <property type="entry name" value="Multi_antbiot-R_MarC"/>
</dbReference>
<dbReference type="RefSeq" id="WP_169269003.1">
    <property type="nucleotide sequence ID" value="NZ_QMEC01000329.1"/>
</dbReference>
<feature type="transmembrane region" description="Helical" evidence="7">
    <location>
        <begin position="6"/>
        <end position="30"/>
    </location>
</feature>
<evidence type="ECO:0000256" key="3">
    <source>
        <dbReference type="ARBA" id="ARBA00022475"/>
    </source>
</evidence>
<keyword evidence="9" id="KW-1185">Reference proteome</keyword>
<dbReference type="Pfam" id="PF01914">
    <property type="entry name" value="MarC"/>
    <property type="match status" value="1"/>
</dbReference>
<evidence type="ECO:0000313" key="9">
    <source>
        <dbReference type="Proteomes" id="UP000762253"/>
    </source>
</evidence>
<comment type="caution">
    <text evidence="7">Lacks conserved residue(s) required for the propagation of feature annotation.</text>
</comment>
<keyword evidence="6 7" id="KW-0472">Membrane</keyword>
<feature type="transmembrane region" description="Helical" evidence="7">
    <location>
        <begin position="115"/>
        <end position="136"/>
    </location>
</feature>
<evidence type="ECO:0000256" key="7">
    <source>
        <dbReference type="RuleBase" id="RU362048"/>
    </source>
</evidence>
<keyword evidence="5 7" id="KW-1133">Transmembrane helix</keyword>
<dbReference type="PANTHER" id="PTHR33508">
    <property type="entry name" value="UPF0056 MEMBRANE PROTEIN YHCE"/>
    <property type="match status" value="1"/>
</dbReference>